<dbReference type="GO" id="GO:0016787">
    <property type="term" value="F:hydrolase activity"/>
    <property type="evidence" value="ECO:0007669"/>
    <property type="project" value="UniProtKB-KW"/>
</dbReference>
<dbReference type="GO" id="GO:0004519">
    <property type="term" value="F:endonuclease activity"/>
    <property type="evidence" value="ECO:0007669"/>
    <property type="project" value="UniProtKB-KW"/>
</dbReference>
<dbReference type="CDD" id="cd00221">
    <property type="entry name" value="Vsr"/>
    <property type="match status" value="1"/>
</dbReference>
<keyword evidence="1" id="KW-0540">Nuclease</keyword>
<sequence>MALSRSEQMSRIRGKDTSPERILRSALWRAGLRFRLQARTPHGRPDVVFPKARVAVFIDGCFWHGCPEHYVRPRTRNEFWSSKLLENVERDRRQTLQLEAEGWRVCRFWEHQIFETLPEAVDTVREALQQERWIPPNSWRVVQVDALPGEGDMEQRWLEELRVSLPRHALVARRSTKKWKRTREHPRSSV</sequence>
<evidence type="ECO:0000256" key="4">
    <source>
        <dbReference type="ARBA" id="ARBA00022801"/>
    </source>
</evidence>
<reference evidence="8 9" key="1">
    <citation type="submission" date="2017-06" db="EMBL/GenBank/DDBJ databases">
        <title>Sequencing and comparative analysis of myxobacterial genomes.</title>
        <authorList>
            <person name="Rupp O."/>
            <person name="Goesmann A."/>
            <person name="Sogaard-Andersen L."/>
        </authorList>
    </citation>
    <scope>NUCLEOTIDE SEQUENCE [LARGE SCALE GENOMIC DNA]</scope>
    <source>
        <strain evidence="8 9">DSM 52655</strain>
    </source>
</reference>
<dbReference type="REBASE" id="218062">
    <property type="entry name" value="V.Cfu52655ORF4834P"/>
</dbReference>
<evidence type="ECO:0000259" key="7">
    <source>
        <dbReference type="Pfam" id="PF04480"/>
    </source>
</evidence>
<dbReference type="Pfam" id="PF03852">
    <property type="entry name" value="Vsr"/>
    <property type="match status" value="1"/>
</dbReference>
<dbReference type="KEGG" id="cfus:CYFUS_004835"/>
<evidence type="ECO:0000256" key="6">
    <source>
        <dbReference type="ARBA" id="ARBA00029466"/>
    </source>
</evidence>
<proteinExistence type="inferred from homology"/>
<dbReference type="RefSeq" id="WP_095987430.1">
    <property type="nucleotide sequence ID" value="NZ_CP022098.1"/>
</dbReference>
<keyword evidence="3" id="KW-0227">DNA damage</keyword>
<evidence type="ECO:0000256" key="2">
    <source>
        <dbReference type="ARBA" id="ARBA00022759"/>
    </source>
</evidence>
<evidence type="ECO:0000313" key="9">
    <source>
        <dbReference type="Proteomes" id="UP000217257"/>
    </source>
</evidence>
<dbReference type="SUPFAM" id="SSF52980">
    <property type="entry name" value="Restriction endonuclease-like"/>
    <property type="match status" value="1"/>
</dbReference>
<evidence type="ECO:0000256" key="3">
    <source>
        <dbReference type="ARBA" id="ARBA00022763"/>
    </source>
</evidence>
<keyword evidence="5" id="KW-0234">DNA repair</keyword>
<evidence type="ECO:0000256" key="1">
    <source>
        <dbReference type="ARBA" id="ARBA00022722"/>
    </source>
</evidence>
<name>A0A250J7K3_9BACT</name>
<dbReference type="InterPro" id="IPR007569">
    <property type="entry name" value="DUF559"/>
</dbReference>
<keyword evidence="2 8" id="KW-0255">Endonuclease</keyword>
<dbReference type="InterPro" id="IPR011335">
    <property type="entry name" value="Restrct_endonuc-II-like"/>
</dbReference>
<evidence type="ECO:0000256" key="5">
    <source>
        <dbReference type="ARBA" id="ARBA00023204"/>
    </source>
</evidence>
<dbReference type="Gene3D" id="3.40.960.10">
    <property type="entry name" value="VSR Endonuclease"/>
    <property type="match status" value="1"/>
</dbReference>
<dbReference type="NCBIfam" id="TIGR00632">
    <property type="entry name" value="vsr"/>
    <property type="match status" value="1"/>
</dbReference>
<evidence type="ECO:0000313" key="8">
    <source>
        <dbReference type="EMBL" id="ATB39391.1"/>
    </source>
</evidence>
<dbReference type="AlphaFoldDB" id="A0A250J7K3"/>
<dbReference type="Proteomes" id="UP000217257">
    <property type="component" value="Chromosome"/>
</dbReference>
<accession>A0A250J7K3</accession>
<dbReference type="EMBL" id="CP022098">
    <property type="protein sequence ID" value="ATB39391.1"/>
    <property type="molecule type" value="Genomic_DNA"/>
</dbReference>
<dbReference type="Pfam" id="PF04480">
    <property type="entry name" value="DUF559"/>
    <property type="match status" value="1"/>
</dbReference>
<feature type="domain" description="DUF559" evidence="7">
    <location>
        <begin position="86"/>
        <end position="128"/>
    </location>
</feature>
<protein>
    <submittedName>
        <fullName evidence="8">Very short patch repair endonuclease</fullName>
    </submittedName>
</protein>
<comment type="similarity">
    <text evidence="6">Belongs to the Vsr family.</text>
</comment>
<dbReference type="GO" id="GO:0006298">
    <property type="term" value="P:mismatch repair"/>
    <property type="evidence" value="ECO:0007669"/>
    <property type="project" value="InterPro"/>
</dbReference>
<gene>
    <name evidence="8" type="ORF">CYFUS_004835</name>
</gene>
<dbReference type="InterPro" id="IPR004603">
    <property type="entry name" value="DNA_mismatch_endonuc_vsr"/>
</dbReference>
<organism evidence="8 9">
    <name type="scientific">Cystobacter fuscus</name>
    <dbReference type="NCBI Taxonomy" id="43"/>
    <lineage>
        <taxon>Bacteria</taxon>
        <taxon>Pseudomonadati</taxon>
        <taxon>Myxococcota</taxon>
        <taxon>Myxococcia</taxon>
        <taxon>Myxococcales</taxon>
        <taxon>Cystobacterineae</taxon>
        <taxon>Archangiaceae</taxon>
        <taxon>Cystobacter</taxon>
    </lineage>
</organism>
<keyword evidence="4" id="KW-0378">Hydrolase</keyword>